<evidence type="ECO:0000313" key="4">
    <source>
        <dbReference type="Proteomes" id="UP000317429"/>
    </source>
</evidence>
<organism evidence="3 4">
    <name type="scientific">Pirellulimonas nuda</name>
    <dbReference type="NCBI Taxonomy" id="2528009"/>
    <lineage>
        <taxon>Bacteria</taxon>
        <taxon>Pseudomonadati</taxon>
        <taxon>Planctomycetota</taxon>
        <taxon>Planctomycetia</taxon>
        <taxon>Pirellulales</taxon>
        <taxon>Lacipirellulaceae</taxon>
        <taxon>Pirellulimonas</taxon>
    </lineage>
</organism>
<feature type="domain" description="Ice-binding protein C-terminal" evidence="2">
    <location>
        <begin position="243"/>
        <end position="266"/>
    </location>
</feature>
<keyword evidence="4" id="KW-1185">Reference proteome</keyword>
<feature type="signal peptide" evidence="1">
    <location>
        <begin position="1"/>
        <end position="23"/>
    </location>
</feature>
<dbReference type="KEGG" id="pnd:Pla175_09830"/>
<dbReference type="RefSeq" id="WP_145281667.1">
    <property type="nucleotide sequence ID" value="NZ_CP036291.1"/>
</dbReference>
<dbReference type="Proteomes" id="UP000317429">
    <property type="component" value="Chromosome"/>
</dbReference>
<gene>
    <name evidence="3" type="ORF">Pla175_09830</name>
</gene>
<evidence type="ECO:0000313" key="3">
    <source>
        <dbReference type="EMBL" id="QDU87618.1"/>
    </source>
</evidence>
<dbReference type="NCBIfam" id="TIGR02595">
    <property type="entry name" value="PEP_CTERM"/>
    <property type="match status" value="1"/>
</dbReference>
<dbReference type="EMBL" id="CP036291">
    <property type="protein sequence ID" value="QDU87618.1"/>
    <property type="molecule type" value="Genomic_DNA"/>
</dbReference>
<evidence type="ECO:0000259" key="2">
    <source>
        <dbReference type="Pfam" id="PF07589"/>
    </source>
</evidence>
<evidence type="ECO:0000256" key="1">
    <source>
        <dbReference type="SAM" id="SignalP"/>
    </source>
</evidence>
<accession>A0A518D829</accession>
<name>A0A518D829_9BACT</name>
<sequence precursor="true">MKCRDRAFVFFLALCCFAQLACAAVVDWSVAKVRAFEQTSDVVAPTVPFLFDVDGQFNGDGFDTVSLEGLSGGPAPLVNFNANDWEGRRQFIGEAAFLSEFPGDGILTIVATSSAGTVREDVLVGAEFPGAIPFFTGNAVSRLGGVAPGQDFMFTWEAPPATGGIQQQSLLIIDQTTDLEVWAVDATGLSSAVLPAGTLAAGGEYLAVLEFFDVVQGLREGFAEGEEFSGTANATGIFFSSQAVPEPTSLLLLGLGAFACAGLRRRA</sequence>
<protein>
    <recommendedName>
        <fullName evidence="2">Ice-binding protein C-terminal domain-containing protein</fullName>
    </recommendedName>
</protein>
<feature type="chain" id="PRO_5022152108" description="Ice-binding protein C-terminal domain-containing protein" evidence="1">
    <location>
        <begin position="24"/>
        <end position="267"/>
    </location>
</feature>
<reference evidence="3 4" key="1">
    <citation type="submission" date="2019-02" db="EMBL/GenBank/DDBJ databases">
        <title>Deep-cultivation of Planctomycetes and their phenomic and genomic characterization uncovers novel biology.</title>
        <authorList>
            <person name="Wiegand S."/>
            <person name="Jogler M."/>
            <person name="Boedeker C."/>
            <person name="Pinto D."/>
            <person name="Vollmers J."/>
            <person name="Rivas-Marin E."/>
            <person name="Kohn T."/>
            <person name="Peeters S.H."/>
            <person name="Heuer A."/>
            <person name="Rast P."/>
            <person name="Oberbeckmann S."/>
            <person name="Bunk B."/>
            <person name="Jeske O."/>
            <person name="Meyerdierks A."/>
            <person name="Storesund J.E."/>
            <person name="Kallscheuer N."/>
            <person name="Luecker S."/>
            <person name="Lage O.M."/>
            <person name="Pohl T."/>
            <person name="Merkel B.J."/>
            <person name="Hornburger P."/>
            <person name="Mueller R.-W."/>
            <person name="Bruemmer F."/>
            <person name="Labrenz M."/>
            <person name="Spormann A.M."/>
            <person name="Op den Camp H."/>
            <person name="Overmann J."/>
            <person name="Amann R."/>
            <person name="Jetten M.S.M."/>
            <person name="Mascher T."/>
            <person name="Medema M.H."/>
            <person name="Devos D.P."/>
            <person name="Kaster A.-K."/>
            <person name="Ovreas L."/>
            <person name="Rohde M."/>
            <person name="Galperin M.Y."/>
            <person name="Jogler C."/>
        </authorList>
    </citation>
    <scope>NUCLEOTIDE SEQUENCE [LARGE SCALE GENOMIC DNA]</scope>
    <source>
        <strain evidence="3 4">Pla175</strain>
    </source>
</reference>
<dbReference type="AlphaFoldDB" id="A0A518D829"/>
<keyword evidence="1" id="KW-0732">Signal</keyword>
<dbReference type="InterPro" id="IPR013424">
    <property type="entry name" value="Ice-binding_C"/>
</dbReference>
<dbReference type="Pfam" id="PF07589">
    <property type="entry name" value="PEP-CTERM"/>
    <property type="match status" value="1"/>
</dbReference>
<proteinExistence type="predicted"/>